<dbReference type="InterPro" id="IPR030934">
    <property type="entry name" value="Intein_C"/>
</dbReference>
<gene>
    <name evidence="5" type="ORF">JOF53_007478</name>
</gene>
<feature type="signal peptide" evidence="3">
    <location>
        <begin position="1"/>
        <end position="28"/>
    </location>
</feature>
<dbReference type="Pfam" id="PF25023">
    <property type="entry name" value="TEN_YD-shell"/>
    <property type="match status" value="1"/>
</dbReference>
<feature type="region of interest" description="Disordered" evidence="2">
    <location>
        <begin position="1610"/>
        <end position="1637"/>
    </location>
</feature>
<protein>
    <submittedName>
        <fullName evidence="5">RHS repeat-associated protein</fullName>
    </submittedName>
</protein>
<organism evidence="5 6">
    <name type="scientific">Crossiella equi</name>
    <dbReference type="NCBI Taxonomy" id="130796"/>
    <lineage>
        <taxon>Bacteria</taxon>
        <taxon>Bacillati</taxon>
        <taxon>Actinomycetota</taxon>
        <taxon>Actinomycetes</taxon>
        <taxon>Pseudonocardiales</taxon>
        <taxon>Pseudonocardiaceae</taxon>
        <taxon>Crossiella</taxon>
    </lineage>
</organism>
<dbReference type="Gene3D" id="2.170.16.10">
    <property type="entry name" value="Hedgehog/Intein (Hint) domain"/>
    <property type="match status" value="1"/>
</dbReference>
<evidence type="ECO:0000256" key="1">
    <source>
        <dbReference type="ARBA" id="ARBA00022737"/>
    </source>
</evidence>
<feature type="domain" description="Hint" evidence="4">
    <location>
        <begin position="2027"/>
        <end position="2132"/>
    </location>
</feature>
<reference evidence="5 6" key="1">
    <citation type="submission" date="2021-03" db="EMBL/GenBank/DDBJ databases">
        <title>Sequencing the genomes of 1000 actinobacteria strains.</title>
        <authorList>
            <person name="Klenk H.-P."/>
        </authorList>
    </citation>
    <scope>NUCLEOTIDE SEQUENCE [LARGE SCALE GENOMIC DNA]</scope>
    <source>
        <strain evidence="5 6">DSM 44580</strain>
    </source>
</reference>
<comment type="caution">
    <text evidence="5">The sequence shown here is derived from an EMBL/GenBank/DDBJ whole genome shotgun (WGS) entry which is preliminary data.</text>
</comment>
<feature type="region of interest" description="Disordered" evidence="2">
    <location>
        <begin position="649"/>
        <end position="670"/>
    </location>
</feature>
<name>A0ABS5APW0_9PSEU</name>
<dbReference type="SMART" id="SM00306">
    <property type="entry name" value="HintN"/>
    <property type="match status" value="1"/>
</dbReference>
<dbReference type="NCBIfam" id="TIGR01443">
    <property type="entry name" value="intein_Cterm"/>
    <property type="match status" value="1"/>
</dbReference>
<keyword evidence="6" id="KW-1185">Reference proteome</keyword>
<dbReference type="InterPro" id="IPR050708">
    <property type="entry name" value="T6SS_VgrG/RHS"/>
</dbReference>
<evidence type="ECO:0000256" key="3">
    <source>
        <dbReference type="SAM" id="SignalP"/>
    </source>
</evidence>
<dbReference type="SUPFAM" id="SSF51294">
    <property type="entry name" value="Hedgehog/intein (Hint) domain"/>
    <property type="match status" value="1"/>
</dbReference>
<dbReference type="CDD" id="cd00081">
    <property type="entry name" value="Hint"/>
    <property type="match status" value="1"/>
</dbReference>
<sequence length="2293" mass="249986">MSPQTLLRRAVIAALGTALLSTSVSAVAAPAAPARIRPELQKEVLVPGGTAAPARPVPQSETDQHKLTSLPKPSWPGNGAAEVVLPADAPSARTRSAPTPDQVEHRKAGALPVAVGLVRKDEPQARSAPAAESKVKVETFDQKTTEAAGVNGVLLKLTNAGGAAGATVSVQVDYSAFAHAYGGDYGTRLRLVQYPGCVLTTPDRPECRLSTPVRTDNHTKNRNVTAQVPLQSAGARERSGQDASGAVVLAATAAPNGGSGDYKATSLAPSGSWSAGGSSGDFGYSVPMRVPPPIGGEAPSLALGYSSGSMDGRTSATNSQASWAGDGWDLSPGGFVERQYKGCTEDKDGNQGSRETGDSCWYDDNATLVLGGSSVELVKDTANNRWRPKKDDGSYVELLKGAANGDNDGEHWKVTTTDGTQYFLGLNRLPGWDSADPAKREETKSTWTVPVYGNHAGEPCHKVSEFPASFCQQAWRWNLDYVIDRLGNVTSYYYNTELNHYARNKTLSAPTQYVRAGQLKRIEYGLREGAVHADPAMQVRFETAERCLPEGAITCAEDQLNKDTAKHWPDVPFEQLCDGKKECTGLYSPTFFTRKRLTKVVTELRKDDGSGYRPVDSWTLRHTFPTGGDGPFPALWLAGVTHTGHVDGTASTPEVKFGGTAKPNRVDLDASQPPITRYRLTSIQNETGGHTEVKYSEADCRAGRMPAKPETNTYRCYPVFWAPPGAPDPSMDYFHKYVVTAVIDDDRTGGSQLVKTFYEYKPDSGAWHFDSNRFAKMEHRTWSEWRGYGEVRTVKGEPGTTQTVSDTFYLRGMDEDRQPNNGKRDVHIPVRDTVDGKITPVEDHERLQGQVLETIQYDNGKAVSGTINLPVLKGPTAVNGEGKSFFVNIGTTYSRTLMPDGTWRRTKIATSYDDKYGIAERVDDTGDIAVTGDERCMRTTYARNERTWVLGLASRVQTVALPCEAGTGTPADLVSDIRSHYDGGEFAAAATRGLVTQTERWDGTKYQVLTKAKHDEYGRVTESWDAQNIRTTREYTPKTGMPAREVLATNPLGHQVRQTLEPAWGATKTEIGVNDERTDLVYDGLGRLTQVWTPIHSRQANPGTPNLAYDYEMRTDAPTVVTAKTLQDNGKYLEAYRFYDGLLRERQTQSPGVGKGRVIGDSFYDSRGLPVKVNNAYVADGSISKTLFGVKDNVIPNQTVVEYDGLERETASIYRRYAEEQWRNTARYEGDRKHVTPPAGGVPVTEIVNAQGKVVERRQYHGGQSLGTYDAMTYAYTPVGELKEVKDAKGNSWGYKYDHLGRKYEDNDPDRGKTTYRFNEYDQLQSTTDAENRTLSYGYDELGRKRTMHEETTTGRVLHAEWTYDTVKKGLLTSATRYIGGHPYVSRVSEYDGTGKPLTSVVQIPAQEGKLAGRYIYTNTYKPISGAPETSTLPAAGGLEQEKIEFGYNDHGLPVSAAGVNTYVGKHLYTAFGETLAMDVGDGSNVTYLTNFRNESTRRLDRAVLDRNTPERAHVSDRYYDYDQVGNILRIADTPVGGQTDTQCFRYEDPFRRLSKAFTPKGSDCAADPKSMADLGGAAPYWTDYEYDVVGNRTQEVQHTGQGLFARTFHHPEPTKPQPHTVTSVTRKGPDGESRDDYTYDLTGNTTSRKISGSTQTLKWNAEGKLSQVSEPGNKVSRYEYDTNGARLLKRENGTTTLYLPGMELMLPAGGEVTAKRYYTHAGGTVAIRGSVSGLSLMAPDHQGTSTVSFNGTNLAVDKRYQDPFGIPRGAESGAWPDDKGFQGGTRDVTGLTHIGAREYDPSLGRFISVDPLMDLSDPQQMHGYAYANGSPITYSDPTGLAPDCRPTCYWGGENFNRVTPPGWSRAQRVAEETPRLNRAIARHHATKGTGGAPAPKTQPKHYYHEQSQFEGFLEGARDVLVGTFEATKDLVLGLLDCQTGGWLPVGKEAGLVSRLSGTITCGQLVGGVESTFLNIPETIDKMVEPMQQALEAGDYGWAAGTAAATVFEAVAGAGGLKNAIKRAKPCNSFVPGTLVLLADGSSKPIEALVVGDMVLATDPVTDHTEAREVVATITDEGQKNLIDITVNTDGPRGSLKEIVTATANHPFWVDSQERWLDASQLRTGDQVLGSNREKISIDHVEPRREIRKVFNLTIDELHTYYVRAGNAFFLTHNAGECPVNGVPHGKIGEAATLQRLGAEGYTNVVSEVRFKGSQGQVFRADFVARDPAGNWVAIEVKTGNGAGLTQNQRSGYNELASSGAVVNTSKVPGLAKGSVVKMRVEVDMWDCPACGP</sequence>
<dbReference type="PROSITE" id="PS51318">
    <property type="entry name" value="TAT"/>
    <property type="match status" value="1"/>
</dbReference>
<dbReference type="InterPro" id="IPR022385">
    <property type="entry name" value="Rhs_assc_core"/>
</dbReference>
<accession>A0ABS5APW0</accession>
<dbReference type="InterPro" id="IPR036844">
    <property type="entry name" value="Hint_dom_sf"/>
</dbReference>
<proteinExistence type="predicted"/>
<dbReference type="Gene3D" id="2.180.10.10">
    <property type="entry name" value="RHS repeat-associated core"/>
    <property type="match status" value="2"/>
</dbReference>
<feature type="compositionally biased region" description="Basic and acidic residues" evidence="2">
    <location>
        <begin position="1628"/>
        <end position="1637"/>
    </location>
</feature>
<dbReference type="PANTHER" id="PTHR32305">
    <property type="match status" value="1"/>
</dbReference>
<feature type="chain" id="PRO_5045643751" evidence="3">
    <location>
        <begin position="29"/>
        <end position="2293"/>
    </location>
</feature>
<evidence type="ECO:0000313" key="5">
    <source>
        <dbReference type="EMBL" id="MBP2478606.1"/>
    </source>
</evidence>
<keyword evidence="1" id="KW-0677">Repeat</keyword>
<dbReference type="InterPro" id="IPR006530">
    <property type="entry name" value="YD"/>
</dbReference>
<feature type="region of interest" description="Disordered" evidence="2">
    <location>
        <begin position="49"/>
        <end position="80"/>
    </location>
</feature>
<evidence type="ECO:0000313" key="6">
    <source>
        <dbReference type="Proteomes" id="UP001519363"/>
    </source>
</evidence>
<dbReference type="Proteomes" id="UP001519363">
    <property type="component" value="Unassembled WGS sequence"/>
</dbReference>
<keyword evidence="3" id="KW-0732">Signal</keyword>
<dbReference type="InterPro" id="IPR006311">
    <property type="entry name" value="TAT_signal"/>
</dbReference>
<dbReference type="RefSeq" id="WP_086786475.1">
    <property type="nucleotide sequence ID" value="NZ_JAGIOO010000001.1"/>
</dbReference>
<dbReference type="PANTHER" id="PTHR32305:SF17">
    <property type="entry name" value="TRNA NUCLEASE WAPA"/>
    <property type="match status" value="1"/>
</dbReference>
<dbReference type="Pfam" id="PF07591">
    <property type="entry name" value="PT-HINT"/>
    <property type="match status" value="1"/>
</dbReference>
<dbReference type="NCBIfam" id="TIGR03696">
    <property type="entry name" value="Rhs_assc_core"/>
    <property type="match status" value="1"/>
</dbReference>
<dbReference type="InterPro" id="IPR003587">
    <property type="entry name" value="Hint_dom_N"/>
</dbReference>
<evidence type="ECO:0000256" key="2">
    <source>
        <dbReference type="SAM" id="MobiDB-lite"/>
    </source>
</evidence>
<evidence type="ECO:0000259" key="4">
    <source>
        <dbReference type="SMART" id="SM00306"/>
    </source>
</evidence>
<dbReference type="NCBIfam" id="TIGR01643">
    <property type="entry name" value="YD_repeat_2x"/>
    <property type="match status" value="1"/>
</dbReference>
<dbReference type="EMBL" id="JAGIOO010000001">
    <property type="protein sequence ID" value="MBP2478606.1"/>
    <property type="molecule type" value="Genomic_DNA"/>
</dbReference>
<dbReference type="InterPro" id="IPR056823">
    <property type="entry name" value="TEN-like_YD-shell"/>
</dbReference>